<gene>
    <name evidence="1" type="ORF">FLO80_10205</name>
</gene>
<dbReference type="Proteomes" id="UP000325291">
    <property type="component" value="Unassembled WGS sequence"/>
</dbReference>
<dbReference type="GO" id="GO:0016791">
    <property type="term" value="F:phosphatase activity"/>
    <property type="evidence" value="ECO:0007669"/>
    <property type="project" value="TreeGrafter"/>
</dbReference>
<dbReference type="SUPFAM" id="SSF56784">
    <property type="entry name" value="HAD-like"/>
    <property type="match status" value="1"/>
</dbReference>
<dbReference type="EMBL" id="VINQ01000006">
    <property type="protein sequence ID" value="KAA0916092.1"/>
    <property type="molecule type" value="Genomic_DNA"/>
</dbReference>
<name>A0A5A9ZGI3_9RHOB</name>
<dbReference type="RefSeq" id="WP_111368014.1">
    <property type="nucleotide sequence ID" value="NZ_VINQ01000006.1"/>
</dbReference>
<dbReference type="InterPro" id="IPR036412">
    <property type="entry name" value="HAD-like_sf"/>
</dbReference>
<keyword evidence="1" id="KW-0378">Hydrolase</keyword>
<reference evidence="1 2" key="1">
    <citation type="submission" date="2019-07" db="EMBL/GenBank/DDBJ databases">
        <title>Aquicoccus porphyridii gen. nov., sp. nov., isolated from a small marine red alga, Porphyridium marinum.</title>
        <authorList>
            <person name="Liu L."/>
        </authorList>
    </citation>
    <scope>NUCLEOTIDE SEQUENCE [LARGE SCALE GENOMIC DNA]</scope>
    <source>
        <strain evidence="1 2">L1 8-17</strain>
    </source>
</reference>
<dbReference type="Gene3D" id="3.40.50.1000">
    <property type="entry name" value="HAD superfamily/HAD-like"/>
    <property type="match status" value="2"/>
</dbReference>
<sequence>MTDPVRLRHFLDGPWPRRAAILADLDGCLISGDTVLPDVSELFDRCADRLWIVSNNSTDTAQTLSDRLTRLGLHLLPDRIVLAGEMTLRSLQAVRPGARLALYAEPPLRALADGLGFVCDRAHPEMVILARDRALCFADIARIAALAHAGVPVTLTNPDPSHPGADGTPQPETGALWAAVAAILPRAKPLSLGKPAPDLLREALRRANATPGAAVFIGDTPETDGVAAAAAGVEFVQLARPGDACVLSLKTGAC</sequence>
<evidence type="ECO:0000313" key="1">
    <source>
        <dbReference type="EMBL" id="KAA0916092.1"/>
    </source>
</evidence>
<dbReference type="PANTHER" id="PTHR19288">
    <property type="entry name" value="4-NITROPHENYLPHOSPHATASE-RELATED"/>
    <property type="match status" value="1"/>
</dbReference>
<comment type="caution">
    <text evidence="1">The sequence shown here is derived from an EMBL/GenBank/DDBJ whole genome shotgun (WGS) entry which is preliminary data.</text>
</comment>
<keyword evidence="2" id="KW-1185">Reference proteome</keyword>
<dbReference type="PANTHER" id="PTHR19288:SF46">
    <property type="entry name" value="HALOACID DEHALOGENASE-LIKE HYDROLASE DOMAIN-CONTAINING PROTEIN 2"/>
    <property type="match status" value="1"/>
</dbReference>
<dbReference type="AlphaFoldDB" id="A0A5A9ZGI3"/>
<accession>A0A5A9ZGI3</accession>
<dbReference type="InterPro" id="IPR023214">
    <property type="entry name" value="HAD_sf"/>
</dbReference>
<dbReference type="Pfam" id="PF13242">
    <property type="entry name" value="Hydrolase_like"/>
    <property type="match status" value="1"/>
</dbReference>
<dbReference type="GO" id="GO:0005737">
    <property type="term" value="C:cytoplasm"/>
    <property type="evidence" value="ECO:0007669"/>
    <property type="project" value="TreeGrafter"/>
</dbReference>
<dbReference type="InterPro" id="IPR006357">
    <property type="entry name" value="HAD-SF_hydro_IIA"/>
</dbReference>
<dbReference type="Pfam" id="PF13344">
    <property type="entry name" value="Hydrolase_6"/>
    <property type="match status" value="1"/>
</dbReference>
<proteinExistence type="predicted"/>
<organism evidence="1 2">
    <name type="scientific">Aquicoccus porphyridii</name>
    <dbReference type="NCBI Taxonomy" id="1852029"/>
    <lineage>
        <taxon>Bacteria</taxon>
        <taxon>Pseudomonadati</taxon>
        <taxon>Pseudomonadota</taxon>
        <taxon>Alphaproteobacteria</taxon>
        <taxon>Rhodobacterales</taxon>
        <taxon>Paracoccaceae</taxon>
        <taxon>Aquicoccus</taxon>
    </lineage>
</organism>
<protein>
    <submittedName>
        <fullName evidence="1">HAD family hydrolase</fullName>
    </submittedName>
</protein>
<evidence type="ECO:0000313" key="2">
    <source>
        <dbReference type="Proteomes" id="UP000325291"/>
    </source>
</evidence>